<dbReference type="OrthoDB" id="333926at2759"/>
<feature type="signal peptide" evidence="2">
    <location>
        <begin position="1"/>
        <end position="29"/>
    </location>
</feature>
<feature type="compositionally biased region" description="Polar residues" evidence="1">
    <location>
        <begin position="494"/>
        <end position="504"/>
    </location>
</feature>
<feature type="compositionally biased region" description="Basic and acidic residues" evidence="1">
    <location>
        <begin position="595"/>
        <end position="640"/>
    </location>
</feature>
<feature type="chain" id="PRO_5007655082" evidence="2">
    <location>
        <begin position="30"/>
        <end position="757"/>
    </location>
</feature>
<dbReference type="EMBL" id="FR823389">
    <property type="protein sequence ID" value="CBZ53001.1"/>
    <property type="molecule type" value="Genomic_DNA"/>
</dbReference>
<gene>
    <name evidence="4" type="ORF">BN1204_027900</name>
    <name evidence="3" type="ORF">NCLIV_027900</name>
</gene>
<feature type="region of interest" description="Disordered" evidence="1">
    <location>
        <begin position="399"/>
        <end position="418"/>
    </location>
</feature>
<keyword evidence="5" id="KW-1185">Reference proteome</keyword>
<evidence type="ECO:0000313" key="5">
    <source>
        <dbReference type="Proteomes" id="UP000007494"/>
    </source>
</evidence>
<feature type="region of interest" description="Disordered" evidence="1">
    <location>
        <begin position="233"/>
        <end position="253"/>
    </location>
</feature>
<sequence length="757" mass="83270">MESVYDPGREAVKLLAFSILLMMVPAAASNREYFAPSGGSGKSGSIMQLIASPIDVGIRSKHVSGQGTPTDPSGAVELYFGLSTANASDDAIRSTGQFHVAPPSDGEKMMQSLERQRALIHATDQRLKRKESLSRGLQMVQSQTLGVDIATSSGEAVHQGLTANRANNQARAQSQHVVLNGSGTGAVPQQLNLSQVLIQNSSQFFLNWEQPRGQQGGSGTSSANADQQYDWKKHVQHQPGRGRREALSKQQQITEQKQQQKLLAEVFLLGKEVDSRQQHLAEQQKLRQQLQTLVAMQLELLKQLRRLEQEQQGDGHQSVSQRVASSSSPDSACYLKDFPLADSFAQVKRQSQLLLAAPLPVPRVTFPLLQRMWSASGTKETGYPIPHSIVQQFTLPVPSEQQADHVHSRQPQSTTQQLALTSQLSRNPFLAPHEAGSQTISTSGVSDDNLRSTAQLLKDQKLSTALINPPKQYHGEAMRGIFPEIPAELAQPSVAHNSTETVSSELKRNEVTREELPLQQRLDVDTGVPLDAESENGASGATVASDISVILTDAVAKHRYSSQAPVSSGLVNPPSGRVPGEREQQHPSRTFGEANESKATENAEAKEQNRESVLAEDKEPGKQELEELKSPVKTSQQERKVDDIHEVQLQHNELRALQKQQQDHLAMLLKQVRLQQEELAARSRLLEEQHQELVLMREHLRQITARSRLPDAKRVKLSNVVLPEGSHLLAVKNVSEKQESNSEATLQSKGAPPDQQK</sequence>
<dbReference type="EMBL" id="LN714482">
    <property type="protein sequence ID" value="CEL66986.1"/>
    <property type="molecule type" value="Genomic_DNA"/>
</dbReference>
<keyword evidence="2" id="KW-0732">Signal</keyword>
<dbReference type="InParanoid" id="F0VH07"/>
<evidence type="ECO:0000256" key="2">
    <source>
        <dbReference type="SAM" id="SignalP"/>
    </source>
</evidence>
<dbReference type="Proteomes" id="UP000007494">
    <property type="component" value="Chromosome VIIb"/>
</dbReference>
<protein>
    <submittedName>
        <fullName evidence="3">Uncharacterized protein</fullName>
    </submittedName>
</protein>
<reference evidence="4" key="4">
    <citation type="journal article" date="2015" name="PLoS ONE">
        <title>Comprehensive Evaluation of Toxoplasma gondii VEG and Neospora caninum LIV Genomes with Tachyzoite Stage Transcriptome and Proteome Defines Novel Transcript Features.</title>
        <authorList>
            <person name="Ramaprasad A."/>
            <person name="Mourier T."/>
            <person name="Naeem R."/>
            <person name="Malas T.B."/>
            <person name="Moussa E."/>
            <person name="Panigrahi A."/>
            <person name="Vermont S.J."/>
            <person name="Otto T.D."/>
            <person name="Wastling J."/>
            <person name="Pain A."/>
        </authorList>
    </citation>
    <scope>NUCLEOTIDE SEQUENCE</scope>
    <source>
        <strain evidence="4">Liverpool</strain>
    </source>
</reference>
<evidence type="ECO:0000313" key="4">
    <source>
        <dbReference type="EMBL" id="CEL66986.1"/>
    </source>
</evidence>
<dbReference type="VEuPathDB" id="ToxoDB:NCLIV_027900"/>
<organism evidence="3 5">
    <name type="scientific">Neospora caninum (strain Liverpool)</name>
    <dbReference type="NCBI Taxonomy" id="572307"/>
    <lineage>
        <taxon>Eukaryota</taxon>
        <taxon>Sar</taxon>
        <taxon>Alveolata</taxon>
        <taxon>Apicomplexa</taxon>
        <taxon>Conoidasida</taxon>
        <taxon>Coccidia</taxon>
        <taxon>Eucoccidiorida</taxon>
        <taxon>Eimeriorina</taxon>
        <taxon>Sarcocystidae</taxon>
        <taxon>Neospora</taxon>
    </lineage>
</organism>
<dbReference type="OMA" id="ANADQQY"/>
<dbReference type="RefSeq" id="XP_003883033.1">
    <property type="nucleotide sequence ID" value="XM_003882984.1"/>
</dbReference>
<name>F0VH07_NEOCL</name>
<evidence type="ECO:0000256" key="1">
    <source>
        <dbReference type="SAM" id="MobiDB-lite"/>
    </source>
</evidence>
<reference evidence="5" key="3">
    <citation type="journal article" date="2012" name="PLoS Pathog.">
        <title>Comparative genomics of the apicomplexan parasites Toxoplasma gondii and Neospora caninum: Coccidia differing in host range and transmission strategy.</title>
        <authorList>
            <person name="Reid A.J."/>
            <person name="Vermont S.J."/>
            <person name="Cotton J.A."/>
            <person name="Harris D."/>
            <person name="Hill-Cawthorne G.A."/>
            <person name="Konen-Waisman S."/>
            <person name="Latham S.M."/>
            <person name="Mourier T."/>
            <person name="Norton R."/>
            <person name="Quail M.A."/>
            <person name="Sanders M."/>
            <person name="Shanmugam D."/>
            <person name="Sohal A."/>
            <person name="Wasmuth J.D."/>
            <person name="Brunk B."/>
            <person name="Grigg M.E."/>
            <person name="Howard J.C."/>
            <person name="Parkinson J."/>
            <person name="Roos D.S."/>
            <person name="Trees A.J."/>
            <person name="Berriman M."/>
            <person name="Pain A."/>
            <person name="Wastling J.M."/>
        </authorList>
    </citation>
    <scope>NUCLEOTIDE SEQUENCE [LARGE SCALE GENOMIC DNA]</scope>
    <source>
        <strain evidence="5">Liverpool</strain>
    </source>
</reference>
<feature type="region of interest" description="Disordered" evidence="1">
    <location>
        <begin position="560"/>
        <end position="640"/>
    </location>
</feature>
<dbReference type="GeneID" id="13443110"/>
<dbReference type="eggNOG" id="ENOG502R0B5">
    <property type="taxonomic scope" value="Eukaryota"/>
</dbReference>
<reference evidence="3" key="2">
    <citation type="submission" date="2011-03" db="EMBL/GenBank/DDBJ databases">
        <title>Comparative genomics and transcriptomics of Neospora caninum and Toxoplasma gondii.</title>
        <authorList>
            <person name="Reid A.J."/>
            <person name="Sohal A."/>
            <person name="Harris D."/>
            <person name="Quail M."/>
            <person name="Sanders M."/>
            <person name="Berriman M."/>
            <person name="Wastling J.M."/>
            <person name="Pain A."/>
        </authorList>
    </citation>
    <scope>NUCLEOTIDE SEQUENCE</scope>
    <source>
        <strain evidence="3">Liverpool</strain>
    </source>
</reference>
<evidence type="ECO:0000313" key="3">
    <source>
        <dbReference type="EMBL" id="CBZ53001.1"/>
    </source>
</evidence>
<feature type="compositionally biased region" description="Polar residues" evidence="1">
    <location>
        <begin position="561"/>
        <end position="570"/>
    </location>
</feature>
<reference evidence="3" key="1">
    <citation type="submission" date="2011-02" db="EMBL/GenBank/DDBJ databases">
        <authorList>
            <person name="Aslett M."/>
        </authorList>
    </citation>
    <scope>NUCLEOTIDE SEQUENCE</scope>
    <source>
        <strain evidence="3">Liverpool</strain>
    </source>
</reference>
<feature type="compositionally biased region" description="Basic and acidic residues" evidence="1">
    <location>
        <begin position="505"/>
        <end position="516"/>
    </location>
</feature>
<dbReference type="AlphaFoldDB" id="F0VH07"/>
<feature type="region of interest" description="Disordered" evidence="1">
    <location>
        <begin position="733"/>
        <end position="757"/>
    </location>
</feature>
<proteinExistence type="predicted"/>
<feature type="region of interest" description="Disordered" evidence="1">
    <location>
        <begin position="491"/>
        <end position="524"/>
    </location>
</feature>
<accession>F0VH07</accession>